<comment type="caution">
    <text evidence="1">The sequence shown here is derived from an EMBL/GenBank/DDBJ whole genome shotgun (WGS) entry which is preliminary data.</text>
</comment>
<accession>A0ABU0BBR0</accession>
<dbReference type="RefSeq" id="WP_307019976.1">
    <property type="nucleotide sequence ID" value="NZ_JAUSUI010000004.1"/>
</dbReference>
<dbReference type="InterPro" id="IPR015797">
    <property type="entry name" value="NUDIX_hydrolase-like_dom_sf"/>
</dbReference>
<organism evidence="1 2">
    <name type="scientific">Ancylobacter polymorphus</name>
    <dbReference type="NCBI Taxonomy" id="223390"/>
    <lineage>
        <taxon>Bacteria</taxon>
        <taxon>Pseudomonadati</taxon>
        <taxon>Pseudomonadota</taxon>
        <taxon>Alphaproteobacteria</taxon>
        <taxon>Hyphomicrobiales</taxon>
        <taxon>Xanthobacteraceae</taxon>
        <taxon>Ancylobacter</taxon>
    </lineage>
</organism>
<dbReference type="Gene3D" id="3.90.79.10">
    <property type="entry name" value="Nucleoside Triphosphate Pyrophosphohydrolase"/>
    <property type="match status" value="1"/>
</dbReference>
<keyword evidence="2" id="KW-1185">Reference proteome</keyword>
<dbReference type="SUPFAM" id="SSF55811">
    <property type="entry name" value="Nudix"/>
    <property type="match status" value="1"/>
</dbReference>
<sequence>MAAEPDGLTLRTLDHVEGRLAPAPLTFTPEERAAIDAHYAARKAANPALWNGRVLLLDAHRFEERRLVADYAEADYAALLWLLSGERAHPRLRVSFAMGALRGADGGFVLIRMAQWTANAGRIYFAAGTPDLADLTPDGQVDLEGSVRRELAEETGLTAEDITLAPGWTALHDARRLALLREVRAHEEAEALAARIRRFGAREQKPEFDEVLVVRGPEDLAEGMSPLIRRYLAQAWAEEPTPAMGTGQGTG</sequence>
<dbReference type="Proteomes" id="UP001224682">
    <property type="component" value="Unassembled WGS sequence"/>
</dbReference>
<reference evidence="1 2" key="1">
    <citation type="submission" date="2023-07" db="EMBL/GenBank/DDBJ databases">
        <title>Genomic Encyclopedia of Type Strains, Phase IV (KMG-IV): sequencing the most valuable type-strain genomes for metagenomic binning, comparative biology and taxonomic classification.</title>
        <authorList>
            <person name="Goeker M."/>
        </authorList>
    </citation>
    <scope>NUCLEOTIDE SEQUENCE [LARGE SCALE GENOMIC DNA]</scope>
    <source>
        <strain evidence="1 2">DSM 2457</strain>
    </source>
</reference>
<name>A0ABU0BBR0_9HYPH</name>
<evidence type="ECO:0000313" key="1">
    <source>
        <dbReference type="EMBL" id="MDQ0303267.1"/>
    </source>
</evidence>
<evidence type="ECO:0000313" key="2">
    <source>
        <dbReference type="Proteomes" id="UP001224682"/>
    </source>
</evidence>
<proteinExistence type="predicted"/>
<protein>
    <submittedName>
        <fullName evidence="1">8-oxo-dGTP pyrophosphatase MutT (NUDIX family)</fullName>
    </submittedName>
</protein>
<gene>
    <name evidence="1" type="ORF">J2S75_002297</name>
</gene>
<dbReference type="EMBL" id="JAUSUI010000004">
    <property type="protein sequence ID" value="MDQ0303267.1"/>
    <property type="molecule type" value="Genomic_DNA"/>
</dbReference>